<keyword evidence="4 6" id="KW-1133">Transmembrane helix</keyword>
<feature type="domain" description="Sulfatase N-terminal" evidence="7">
    <location>
        <begin position="268"/>
        <end position="537"/>
    </location>
</feature>
<evidence type="ECO:0000256" key="3">
    <source>
        <dbReference type="ARBA" id="ARBA00022692"/>
    </source>
</evidence>
<feature type="transmembrane region" description="Helical" evidence="6">
    <location>
        <begin position="135"/>
        <end position="154"/>
    </location>
</feature>
<feature type="transmembrane region" description="Helical" evidence="6">
    <location>
        <begin position="86"/>
        <end position="105"/>
    </location>
</feature>
<keyword evidence="3 6" id="KW-0812">Transmembrane</keyword>
<dbReference type="Proteomes" id="UP000002875">
    <property type="component" value="Chromosome"/>
</dbReference>
<gene>
    <name evidence="8" type="ordered locus">Emtol_4113</name>
</gene>
<evidence type="ECO:0000256" key="6">
    <source>
        <dbReference type="SAM" id="Phobius"/>
    </source>
</evidence>
<dbReference type="Gene3D" id="3.30.1120.80">
    <property type="match status" value="1"/>
</dbReference>
<feature type="transmembrane region" description="Helical" evidence="6">
    <location>
        <begin position="7"/>
        <end position="31"/>
    </location>
</feature>
<dbReference type="EMBL" id="CP002961">
    <property type="protein sequence ID" value="AFK05238.1"/>
    <property type="molecule type" value="Genomic_DNA"/>
</dbReference>
<dbReference type="InterPro" id="IPR017850">
    <property type="entry name" value="Alkaline_phosphatase_core_sf"/>
</dbReference>
<reference evidence="8 9" key="1">
    <citation type="submission" date="2011-07" db="EMBL/GenBank/DDBJ databases">
        <title>The complete genome of chromosome of Emticicia oligotrophica DSM 17448.</title>
        <authorList>
            <consortium name="US DOE Joint Genome Institute (JGI-PGF)"/>
            <person name="Lucas S."/>
            <person name="Han J."/>
            <person name="Lapidus A."/>
            <person name="Bruce D."/>
            <person name="Goodwin L."/>
            <person name="Pitluck S."/>
            <person name="Peters L."/>
            <person name="Kyrpides N."/>
            <person name="Mavromatis K."/>
            <person name="Ivanova N."/>
            <person name="Ovchinnikova G."/>
            <person name="Teshima H."/>
            <person name="Detter J.C."/>
            <person name="Tapia R."/>
            <person name="Han C."/>
            <person name="Land M."/>
            <person name="Hauser L."/>
            <person name="Markowitz V."/>
            <person name="Cheng J.-F."/>
            <person name="Hugenholtz P."/>
            <person name="Woyke T."/>
            <person name="Wu D."/>
            <person name="Tindall B."/>
            <person name="Pomrenke H."/>
            <person name="Brambilla E."/>
            <person name="Klenk H.-P."/>
            <person name="Eisen J.A."/>
        </authorList>
    </citation>
    <scope>NUCLEOTIDE SEQUENCE [LARGE SCALE GENOMIC DNA]</scope>
    <source>
        <strain evidence="8 9">DSM 17448</strain>
    </source>
</reference>
<evidence type="ECO:0000256" key="1">
    <source>
        <dbReference type="ARBA" id="ARBA00004651"/>
    </source>
</evidence>
<evidence type="ECO:0000313" key="8">
    <source>
        <dbReference type="EMBL" id="AFK05238.1"/>
    </source>
</evidence>
<keyword evidence="9" id="KW-1185">Reference proteome</keyword>
<protein>
    <submittedName>
        <fullName evidence="8">Sulfatase</fullName>
    </submittedName>
</protein>
<evidence type="ECO:0000256" key="5">
    <source>
        <dbReference type="ARBA" id="ARBA00023136"/>
    </source>
</evidence>
<organism evidence="8 9">
    <name type="scientific">Emticicia oligotrophica (strain DSM 17448 / CIP 109782 / MTCC 6937 / GPTSA100-15)</name>
    <dbReference type="NCBI Taxonomy" id="929562"/>
    <lineage>
        <taxon>Bacteria</taxon>
        <taxon>Pseudomonadati</taxon>
        <taxon>Bacteroidota</taxon>
        <taxon>Cytophagia</taxon>
        <taxon>Cytophagales</taxon>
        <taxon>Leadbetterellaceae</taxon>
        <taxon>Emticicia</taxon>
    </lineage>
</organism>
<keyword evidence="5 6" id="KW-0472">Membrane</keyword>
<name>A0ABM5N7A1_EMTOG</name>
<keyword evidence="2" id="KW-1003">Cell membrane</keyword>
<dbReference type="CDD" id="cd16015">
    <property type="entry name" value="LTA_synthase"/>
    <property type="match status" value="1"/>
</dbReference>
<feature type="transmembrane region" description="Helical" evidence="6">
    <location>
        <begin position="166"/>
        <end position="187"/>
    </location>
</feature>
<dbReference type="PANTHER" id="PTHR47371:SF3">
    <property type="entry name" value="PHOSPHOGLYCEROL TRANSFERASE I"/>
    <property type="match status" value="1"/>
</dbReference>
<evidence type="ECO:0000256" key="2">
    <source>
        <dbReference type="ARBA" id="ARBA00022475"/>
    </source>
</evidence>
<dbReference type="SUPFAM" id="SSF53649">
    <property type="entry name" value="Alkaline phosphatase-like"/>
    <property type="match status" value="1"/>
</dbReference>
<dbReference type="Pfam" id="PF00884">
    <property type="entry name" value="Sulfatase"/>
    <property type="match status" value="1"/>
</dbReference>
<evidence type="ECO:0000259" key="7">
    <source>
        <dbReference type="Pfam" id="PF00884"/>
    </source>
</evidence>
<evidence type="ECO:0000256" key="4">
    <source>
        <dbReference type="ARBA" id="ARBA00022989"/>
    </source>
</evidence>
<evidence type="ECO:0000313" key="9">
    <source>
        <dbReference type="Proteomes" id="UP000002875"/>
    </source>
</evidence>
<accession>A0ABM5N7A1</accession>
<dbReference type="PANTHER" id="PTHR47371">
    <property type="entry name" value="LIPOTEICHOIC ACID SYNTHASE"/>
    <property type="match status" value="1"/>
</dbReference>
<comment type="subcellular location">
    <subcellularLocation>
        <location evidence="1">Cell membrane</location>
        <topology evidence="1">Multi-pass membrane protein</topology>
    </subcellularLocation>
</comment>
<feature type="transmembrane region" description="Helical" evidence="6">
    <location>
        <begin position="56"/>
        <end position="74"/>
    </location>
</feature>
<dbReference type="Gene3D" id="3.40.720.10">
    <property type="entry name" value="Alkaline Phosphatase, subunit A"/>
    <property type="match status" value="1"/>
</dbReference>
<dbReference type="InterPro" id="IPR000917">
    <property type="entry name" value="Sulfatase_N"/>
</dbReference>
<dbReference type="InterPro" id="IPR050448">
    <property type="entry name" value="OpgB/LTA_synthase_biosynth"/>
</dbReference>
<proteinExistence type="predicted"/>
<sequence>MKERLQFLLIYFCFWVIYFLSARVIFLSYHIEDTKLLTLETVWGIFWNGIRMDFSMSGYLSVLPFLLVTISNFIKKSRLENWIFSYTFVAVFFITLIVVIDLQVFNTWGYRLDATPLYYLKSPKEAWASVSSSPLLQLFISFIILLIIASYIVYRIITRNIDNWNYIDNLPFIPISAFCLIALIIPIRGSLGIAPMNQSTVYFSSNNFANISAVNAPWNFMSSIVNGTYDKVNPYTYLPKETLTDAIKKLYVNSNSTQNILRKDLKKPNVIFIIWESFTKKATEQKINGEEVTPNFNALKKEGIYFSNIYASGDRTDKGLPAILSGYPAQPTKSIITEPNKSAKLPVLSKDFGNNGYTTAFYYGGETDFANIKSYLFEADFQRIVSKQDFDPKDWNSKWGAQDGAVFTRFLSEHEKINQPFFSTLLTLSSHEPFEVPIQTKFVGEDEPSKFMNAMYYADQSLGNFISDAKKQSWWNNTLIVIVADHGHRIPETGKKIDDFKIPMLWLGGALEKTGIEVSNVGSQIDIASSVLRQAGINAYAYNWSKNIFDNKVKPWAFFSFNNGFGYVKQNSIEEKYLIFDNIGQKIIQKKGTITNIEIDEGKALMQRMFQDYLDK</sequence>
<dbReference type="PIRSF" id="PIRSF005091">
    <property type="entry name" value="Mmb_sulf_HI1246"/>
    <property type="match status" value="1"/>
</dbReference>
<dbReference type="InterPro" id="IPR012160">
    <property type="entry name" value="LtaS-like"/>
</dbReference>